<dbReference type="Pfam" id="PF01599">
    <property type="entry name" value="Ribosomal_S27"/>
    <property type="match status" value="1"/>
</dbReference>
<evidence type="ECO:0000259" key="8">
    <source>
        <dbReference type="PROSITE" id="PS50053"/>
    </source>
</evidence>
<dbReference type="Gene3D" id="6.20.50.180">
    <property type="match status" value="1"/>
</dbReference>
<dbReference type="AlphaFoldDB" id="E6PBU9"/>
<dbReference type="SMART" id="SM01402">
    <property type="entry name" value="Ribosomal_S27"/>
    <property type="match status" value="1"/>
</dbReference>
<dbReference type="DisProt" id="DP00752"/>
<comment type="similarity">
    <text evidence="2">In the C-terminal section; belongs to the eukaryotic ribosomal protein eS31 family.</text>
</comment>
<feature type="domain" description="Ubiquitin-like" evidence="8">
    <location>
        <begin position="1"/>
        <end position="58"/>
    </location>
</feature>
<evidence type="ECO:0000313" key="9">
    <source>
        <dbReference type="EMBL" id="DAA33995.1"/>
    </source>
</evidence>
<dbReference type="InterPro" id="IPR002906">
    <property type="entry name" value="Ribosomal_eS31"/>
</dbReference>
<keyword evidence="3" id="KW-1017">Isopeptide bond</keyword>
<dbReference type="PDBsum" id="4BTS"/>
<feature type="compositionally biased region" description="Basic residues" evidence="7">
    <location>
        <begin position="180"/>
        <end position="189"/>
    </location>
</feature>
<feature type="binding site" evidence="10">
    <location>
        <position position="134"/>
    </location>
    <ligand>
        <name>Zn(2+)</name>
        <dbReference type="ChEBI" id="CHEBI:29105"/>
    </ligand>
</feature>
<reference evidence="10" key="2">
    <citation type="journal article" date="2013" name="Nat. Struct. Mol. Biol.">
        <title>The crystal structure of the eukaryotic 40S ribosomal subunit in complex with eIF1 and eIF1A.</title>
        <authorList>
            <person name="Weisser M."/>
            <person name="Voigts-Hoffmann F."/>
            <person name="Rabl J."/>
            <person name="Leibundgut M."/>
            <person name="Ban N."/>
        </authorList>
    </citation>
    <scope>X-RAY CRYSTALLOGRAPHY (3.70 ANGSTROMS) IN COMPLEX WITH ZN(2+)</scope>
</reference>
<accession>E6PBU9</accession>
<dbReference type="GO" id="GO:1990904">
    <property type="term" value="C:ribonucleoprotein complex"/>
    <property type="evidence" value="ECO:0007669"/>
    <property type="project" value="UniProtKB-KW"/>
</dbReference>
<keyword evidence="4 10" id="KW-0862">Zinc</keyword>
<protein>
    <submittedName>
        <fullName evidence="9">40S ribosomal protein rpS31e</fullName>
    </submittedName>
</protein>
<keyword evidence="10" id="KW-0002">3D-structure</keyword>
<evidence type="ECO:0000256" key="1">
    <source>
        <dbReference type="ARBA" id="ARBA00008373"/>
    </source>
</evidence>
<comment type="similarity">
    <text evidence="1">In the N-terminal section; belongs to the ubiquitin family.</text>
</comment>
<feature type="region of interest" description="Disordered" evidence="7">
    <location>
        <begin position="156"/>
        <end position="189"/>
    </location>
</feature>
<keyword evidence="5 9" id="KW-0689">Ribosomal protein</keyword>
<organism evidence="9">
    <name type="scientific">Tetrahymena thermophila</name>
    <dbReference type="NCBI Taxonomy" id="5911"/>
    <lineage>
        <taxon>Eukaryota</taxon>
        <taxon>Sar</taxon>
        <taxon>Alveolata</taxon>
        <taxon>Ciliophora</taxon>
        <taxon>Intramacronucleata</taxon>
        <taxon>Oligohymenophorea</taxon>
        <taxon>Hymenostomatida</taxon>
        <taxon>Tetrahymenina</taxon>
        <taxon>Tetrahymenidae</taxon>
        <taxon>Tetrahymena</taxon>
    </lineage>
</organism>
<evidence type="ECO:0000256" key="5">
    <source>
        <dbReference type="ARBA" id="ARBA00022980"/>
    </source>
</evidence>
<dbReference type="PROSITE" id="PS50053">
    <property type="entry name" value="UBIQUITIN_2"/>
    <property type="match status" value="1"/>
</dbReference>
<feature type="binding site" evidence="10">
    <location>
        <position position="119"/>
    </location>
    <ligand>
        <name>Zn(2+)</name>
        <dbReference type="ChEBI" id="CHEBI:29105"/>
    </ligand>
</feature>
<dbReference type="PDB" id="4BTS">
    <property type="method" value="X-ray"/>
    <property type="resolution" value="3.70 A"/>
    <property type="chains" value="A9/B9/C9/D9=1-189"/>
</dbReference>
<dbReference type="InterPro" id="IPR000626">
    <property type="entry name" value="Ubiquitin-like_dom"/>
</dbReference>
<dbReference type="GO" id="GO:0006412">
    <property type="term" value="P:translation"/>
    <property type="evidence" value="ECO:0007669"/>
    <property type="project" value="InterPro"/>
</dbReference>
<dbReference type="GO" id="GO:0003677">
    <property type="term" value="F:DNA binding"/>
    <property type="evidence" value="ECO:0000269"/>
    <property type="project" value="DisProt"/>
</dbReference>
<dbReference type="InterPro" id="IPR029071">
    <property type="entry name" value="Ubiquitin-like_domsf"/>
</dbReference>
<evidence type="ECO:0000256" key="3">
    <source>
        <dbReference type="ARBA" id="ARBA00022499"/>
    </source>
</evidence>
<dbReference type="Gene3D" id="3.10.20.90">
    <property type="entry name" value="Phosphatidylinositol 3-kinase Catalytic Subunit, Chain A, domain 1"/>
    <property type="match status" value="1"/>
</dbReference>
<dbReference type="IntAct" id="E6PBU9">
    <property type="interactions" value="1"/>
</dbReference>
<evidence type="ECO:0000256" key="4">
    <source>
        <dbReference type="ARBA" id="ARBA00022833"/>
    </source>
</evidence>
<evidence type="ECO:0000256" key="2">
    <source>
        <dbReference type="ARBA" id="ARBA00009891"/>
    </source>
</evidence>
<dbReference type="EMBL" id="BK007938">
    <property type="protein sequence ID" value="DAA33995.1"/>
    <property type="molecule type" value="mRNA"/>
</dbReference>
<dbReference type="SUPFAM" id="SSF54236">
    <property type="entry name" value="Ubiquitin-like"/>
    <property type="match status" value="1"/>
</dbReference>
<feature type="binding site" evidence="10">
    <location>
        <position position="116"/>
    </location>
    <ligand>
        <name>Zn(2+)</name>
        <dbReference type="ChEBI" id="CHEBI:29105"/>
    </ligand>
</feature>
<keyword evidence="6" id="KW-0687">Ribonucleoprotein</keyword>
<keyword evidence="10" id="KW-0479">Metal-binding</keyword>
<dbReference type="GO" id="GO:0046872">
    <property type="term" value="F:metal ion binding"/>
    <property type="evidence" value="ECO:0007669"/>
    <property type="project" value="UniProtKB-KW"/>
</dbReference>
<dbReference type="GO" id="GO:0003735">
    <property type="term" value="F:structural constituent of ribosome"/>
    <property type="evidence" value="ECO:0007669"/>
    <property type="project" value="InterPro"/>
</dbReference>
<evidence type="ECO:0000256" key="6">
    <source>
        <dbReference type="ARBA" id="ARBA00023274"/>
    </source>
</evidence>
<sequence>MQVQVKTLEGETKIYTLEQGTSVLDLKSQISQDMGFEIDMMTLVNNGFIAPNTELVTDDVTYYLSLKLLGGKKKKKKKSYTTKKKTKHRHVHTKLGALAFYKLENNGKVSLQQKGCPKCGPGIFMAKHYDRHYCGKCHLTLKIDAETAKKNLEELKKKQDAKKSGAAATDAGAGGAGKKDAKKGKKGKK</sequence>
<dbReference type="SUPFAM" id="SSF57829">
    <property type="entry name" value="Zn-binding ribosomal proteins"/>
    <property type="match status" value="1"/>
</dbReference>
<evidence type="ECO:0000256" key="7">
    <source>
        <dbReference type="SAM" id="MobiDB-lite"/>
    </source>
</evidence>
<dbReference type="GO" id="GO:0005840">
    <property type="term" value="C:ribosome"/>
    <property type="evidence" value="ECO:0007669"/>
    <property type="project" value="UniProtKB-KW"/>
</dbReference>
<dbReference type="OMA" id="HANRHYC"/>
<dbReference type="InterPro" id="IPR011332">
    <property type="entry name" value="Ribosomal_zn-bd"/>
</dbReference>
<reference evidence="9" key="1">
    <citation type="journal article" date="2011" name="Science">
        <title>Crystal structure of the eukaryotic 40S ribosomal subunit in complex with initiation factor 1.</title>
        <authorList>
            <person name="Rabl J."/>
            <person name="Leibundgut M."/>
            <person name="Ataide S.F."/>
            <person name="Haag A."/>
            <person name="Ban N."/>
        </authorList>
    </citation>
    <scope>X-RAY CRYSTALLOGRAPHY (3.93 ANGSTROMS)</scope>
</reference>
<name>E6PBU9_TETTH</name>
<evidence type="ECO:0007829" key="10">
    <source>
        <dbReference type="PDB" id="4BTS"/>
    </source>
</evidence>
<proteinExistence type="evidence at protein level"/>
<feature type="binding site" evidence="10">
    <location>
        <position position="137"/>
    </location>
    <ligand>
        <name>Zn(2+)</name>
        <dbReference type="ChEBI" id="CHEBI:29105"/>
    </ligand>
</feature>
<dbReference type="GO" id="GO:0060090">
    <property type="term" value="F:molecular adaptor activity"/>
    <property type="evidence" value="ECO:0000269"/>
    <property type="project" value="DisProt"/>
</dbReference>